<keyword evidence="2" id="KW-1185">Reference proteome</keyword>
<organism evidence="1 2">
    <name type="scientific">Pleurodeles waltl</name>
    <name type="common">Iberian ribbed newt</name>
    <dbReference type="NCBI Taxonomy" id="8319"/>
    <lineage>
        <taxon>Eukaryota</taxon>
        <taxon>Metazoa</taxon>
        <taxon>Chordata</taxon>
        <taxon>Craniata</taxon>
        <taxon>Vertebrata</taxon>
        <taxon>Euteleostomi</taxon>
        <taxon>Amphibia</taxon>
        <taxon>Batrachia</taxon>
        <taxon>Caudata</taxon>
        <taxon>Salamandroidea</taxon>
        <taxon>Salamandridae</taxon>
        <taxon>Pleurodelinae</taxon>
        <taxon>Pleurodeles</taxon>
    </lineage>
</organism>
<reference evidence="1" key="1">
    <citation type="journal article" date="2022" name="bioRxiv">
        <title>Sequencing and chromosome-scale assembly of the giantPleurodeles waltlgenome.</title>
        <authorList>
            <person name="Brown T."/>
            <person name="Elewa A."/>
            <person name="Iarovenko S."/>
            <person name="Subramanian E."/>
            <person name="Araus A.J."/>
            <person name="Petzold A."/>
            <person name="Susuki M."/>
            <person name="Suzuki K.-i.T."/>
            <person name="Hayashi T."/>
            <person name="Toyoda A."/>
            <person name="Oliveira C."/>
            <person name="Osipova E."/>
            <person name="Leigh N.D."/>
            <person name="Simon A."/>
            <person name="Yun M.H."/>
        </authorList>
    </citation>
    <scope>NUCLEOTIDE SEQUENCE</scope>
    <source>
        <strain evidence="1">20211129_DDA</strain>
        <tissue evidence="1">Liver</tissue>
    </source>
</reference>
<comment type="caution">
    <text evidence="1">The sequence shown here is derived from an EMBL/GenBank/DDBJ whole genome shotgun (WGS) entry which is preliminary data.</text>
</comment>
<dbReference type="Proteomes" id="UP001066276">
    <property type="component" value="Chromosome 4_2"/>
</dbReference>
<evidence type="ECO:0000313" key="1">
    <source>
        <dbReference type="EMBL" id="KAJ1161950.1"/>
    </source>
</evidence>
<gene>
    <name evidence="1" type="ORF">NDU88_002430</name>
</gene>
<evidence type="ECO:0000313" key="2">
    <source>
        <dbReference type="Proteomes" id="UP001066276"/>
    </source>
</evidence>
<accession>A0AAV7SDN4</accession>
<dbReference type="AlphaFoldDB" id="A0AAV7SDN4"/>
<proteinExistence type="predicted"/>
<protein>
    <submittedName>
        <fullName evidence="1">Uncharacterized protein</fullName>
    </submittedName>
</protein>
<sequence>MDLVRGPGVHRFLLGSTFTHGALGHGLYGKAESLSSEKLSYCFDNAVASAMYTHVSRQKDMLTRQA</sequence>
<dbReference type="EMBL" id="JANPWB010000008">
    <property type="protein sequence ID" value="KAJ1161950.1"/>
    <property type="molecule type" value="Genomic_DNA"/>
</dbReference>
<name>A0AAV7SDN4_PLEWA</name>